<dbReference type="InterPro" id="IPR028978">
    <property type="entry name" value="Chorismate_lyase_/UTRA_dom_sf"/>
</dbReference>
<keyword evidence="6" id="KW-1185">Reference proteome</keyword>
<dbReference type="STRING" id="288705.RSal33209_2179"/>
<evidence type="ECO:0000313" key="6">
    <source>
        <dbReference type="Proteomes" id="UP000002007"/>
    </source>
</evidence>
<evidence type="ECO:0000256" key="1">
    <source>
        <dbReference type="ARBA" id="ARBA00023015"/>
    </source>
</evidence>
<dbReference type="SUPFAM" id="SSF64288">
    <property type="entry name" value="Chorismate lyase-like"/>
    <property type="match status" value="1"/>
</dbReference>
<name>A9WSX3_RENSM</name>
<evidence type="ECO:0000256" key="3">
    <source>
        <dbReference type="ARBA" id="ARBA00023163"/>
    </source>
</evidence>
<gene>
    <name evidence="5" type="ordered locus">RSal33209_2179</name>
</gene>
<dbReference type="GO" id="GO:0003700">
    <property type="term" value="F:DNA-binding transcription factor activity"/>
    <property type="evidence" value="ECO:0007669"/>
    <property type="project" value="InterPro"/>
</dbReference>
<dbReference type="HOGENOM" id="CLU_063236_4_2_11"/>
<dbReference type="eggNOG" id="COG2188">
    <property type="taxonomic scope" value="Bacteria"/>
</dbReference>
<keyword evidence="3" id="KW-0804">Transcription</keyword>
<dbReference type="SMART" id="SM00345">
    <property type="entry name" value="HTH_GNTR"/>
    <property type="match status" value="1"/>
</dbReference>
<dbReference type="InterPro" id="IPR036388">
    <property type="entry name" value="WH-like_DNA-bd_sf"/>
</dbReference>
<dbReference type="Pfam" id="PF07702">
    <property type="entry name" value="UTRA"/>
    <property type="match status" value="1"/>
</dbReference>
<dbReference type="Proteomes" id="UP000002007">
    <property type="component" value="Chromosome"/>
</dbReference>
<dbReference type="Gene3D" id="1.10.10.10">
    <property type="entry name" value="Winged helix-like DNA-binding domain superfamily/Winged helix DNA-binding domain"/>
    <property type="match status" value="1"/>
</dbReference>
<dbReference type="KEGG" id="rsa:RSal33209_2179"/>
<dbReference type="EMBL" id="CP000910">
    <property type="protein sequence ID" value="ABY23911.1"/>
    <property type="molecule type" value="Genomic_DNA"/>
</dbReference>
<dbReference type="PANTHER" id="PTHR44846:SF1">
    <property type="entry name" value="MANNOSYL-D-GLYCERATE TRANSPORT_METABOLISM SYSTEM REPRESSOR MNGR-RELATED"/>
    <property type="match status" value="1"/>
</dbReference>
<dbReference type="AlphaFoldDB" id="A9WSX3"/>
<dbReference type="PROSITE" id="PS50949">
    <property type="entry name" value="HTH_GNTR"/>
    <property type="match status" value="1"/>
</dbReference>
<keyword evidence="2" id="KW-0238">DNA-binding</keyword>
<dbReference type="InterPro" id="IPR036390">
    <property type="entry name" value="WH_DNA-bd_sf"/>
</dbReference>
<dbReference type="Gene3D" id="3.40.1410.10">
    <property type="entry name" value="Chorismate lyase-like"/>
    <property type="match status" value="1"/>
</dbReference>
<dbReference type="InterPro" id="IPR011663">
    <property type="entry name" value="UTRA"/>
</dbReference>
<accession>A9WSX3</accession>
<organism evidence="5 6">
    <name type="scientific">Renibacterium salmoninarum (strain ATCC 33209 / DSM 20767 / JCM 11484 / NBRC 15589 / NCIMB 2235)</name>
    <dbReference type="NCBI Taxonomy" id="288705"/>
    <lineage>
        <taxon>Bacteria</taxon>
        <taxon>Bacillati</taxon>
        <taxon>Actinomycetota</taxon>
        <taxon>Actinomycetes</taxon>
        <taxon>Micrococcales</taxon>
        <taxon>Micrococcaceae</taxon>
        <taxon>Renibacterium</taxon>
    </lineage>
</organism>
<sequence>MPSALQPLKSKTNLYRHVFPMFTFLVHIVDKSHASSGYAENMTTPLHLKLSAEFRQRIHSGAWPQGSLVPSEAQLCAEFDVSRGPVRQALAALRQEGSITGGRGRSPMVRGDVPSQSFDTFMSFTQWAENINRVPGQKTLEIARRPAGEYVAEQLEIDAEDPVVTVLRVRYLDGIPTMLERSHYLVEAGNQLFNFDTDSGSTFRYLRDNGVELNSARHFIDAVAANDEDALHLEISLGAPLLRERRISFSDDGTRLEYGEDRYRPEMTSFMIDNTLANRTPLSRVDNHDHAGAADAAADTGTSGDS</sequence>
<dbReference type="GO" id="GO:0003677">
    <property type="term" value="F:DNA binding"/>
    <property type="evidence" value="ECO:0007669"/>
    <property type="project" value="UniProtKB-KW"/>
</dbReference>
<feature type="domain" description="HTH gntR-type" evidence="4">
    <location>
        <begin position="44"/>
        <end position="112"/>
    </location>
</feature>
<dbReference type="SMART" id="SM00866">
    <property type="entry name" value="UTRA"/>
    <property type="match status" value="1"/>
</dbReference>
<reference evidence="6" key="1">
    <citation type="journal article" date="2008" name="J. Bacteriol.">
        <title>Genome sequence of the fish pathogen Renibacterium salmoninarum suggests reductive evolution away from an environmental Arthrobacter ancestor.</title>
        <authorList>
            <person name="Wiens G.D."/>
            <person name="Rockey D.D."/>
            <person name="Wu Z."/>
            <person name="Chang J."/>
            <person name="Levy R."/>
            <person name="Crane S."/>
            <person name="Chen D.S."/>
            <person name="Capri G.R."/>
            <person name="Burnett J.R."/>
            <person name="Sudheesh P.S."/>
            <person name="Schipma M.J."/>
            <person name="Burd H."/>
            <person name="Bhattacharyya A."/>
            <person name="Rhodes L.D."/>
            <person name="Kaul R."/>
            <person name="Strom M.S."/>
        </authorList>
    </citation>
    <scope>NUCLEOTIDE SEQUENCE [LARGE SCALE GENOMIC DNA]</scope>
    <source>
        <strain evidence="6">ATCC 33209 / DSM 20767 / JCM 11484 / NBRC 15589 / NCIMB 2235</strain>
    </source>
</reference>
<dbReference type="SUPFAM" id="SSF46785">
    <property type="entry name" value="Winged helix' DNA-binding domain"/>
    <property type="match status" value="1"/>
</dbReference>
<evidence type="ECO:0000313" key="5">
    <source>
        <dbReference type="EMBL" id="ABY23911.1"/>
    </source>
</evidence>
<dbReference type="PANTHER" id="PTHR44846">
    <property type="entry name" value="MANNOSYL-D-GLYCERATE TRANSPORT/METABOLISM SYSTEM REPRESSOR MNGR-RELATED"/>
    <property type="match status" value="1"/>
</dbReference>
<dbReference type="InterPro" id="IPR000524">
    <property type="entry name" value="Tscrpt_reg_HTH_GntR"/>
</dbReference>
<protein>
    <submittedName>
        <fullName evidence="5">Transcriptional regulator, GntR family</fullName>
    </submittedName>
</protein>
<dbReference type="CDD" id="cd07377">
    <property type="entry name" value="WHTH_GntR"/>
    <property type="match status" value="1"/>
</dbReference>
<keyword evidence="1" id="KW-0805">Transcription regulation</keyword>
<dbReference type="Pfam" id="PF00392">
    <property type="entry name" value="GntR"/>
    <property type="match status" value="1"/>
</dbReference>
<dbReference type="GO" id="GO:0045892">
    <property type="term" value="P:negative regulation of DNA-templated transcription"/>
    <property type="evidence" value="ECO:0007669"/>
    <property type="project" value="TreeGrafter"/>
</dbReference>
<evidence type="ECO:0000259" key="4">
    <source>
        <dbReference type="PROSITE" id="PS50949"/>
    </source>
</evidence>
<dbReference type="InterPro" id="IPR050679">
    <property type="entry name" value="Bact_HTH_transcr_reg"/>
</dbReference>
<proteinExistence type="predicted"/>
<dbReference type="PRINTS" id="PR00035">
    <property type="entry name" value="HTHGNTR"/>
</dbReference>
<evidence type="ECO:0000256" key="2">
    <source>
        <dbReference type="ARBA" id="ARBA00023125"/>
    </source>
</evidence>